<dbReference type="GeneID" id="36577887"/>
<sequence>MVSDATYEICLPILQDATLEDEDKTDRLEELLKKETTLVGSSLENAVLDVLWRYRDASSNANSPAPMRHTILRRPSPAPWPIPRGGATSISSSPRLAASPLAPPGFVPQSFNRTKSSTASPFTSPRPSPRLALSSPVIPHSPSLNAYEFPTDTSPTQDIYGDYGSDNVDWLVNDDGGSNTSSSAGGQSGLNAAAAEYIQPQQSDMSPYDMLRSILGPSKSDEEIEAALAMHGYDLSATIMAFMEGQSSDGTMASAPTTDGENAILIGKSMAANVPRPLTPAGQQRSGVVCRFWLSTGQCLRADCRFSHDLSNHICKYWVMGNCLAGDTCIFSHDPAHLLNRLALDESNTPPSQPNFQFQDYNAFPSLQGTQEQWSNSFNSTNGFSNYQGASFTPPPGFKGMQGYASDGSSQRSRPGSRQANPAAPALDDNEAFPSLSAVAAKGGKKHHGKRVGHGHGHKENVTPSSLAEVVKLSPSPGPGLMRQDAKKMGRNGSSTGTRNGENSAAAQAIPSPQHVPWLETGERANKAYLKARQDAIKHGGLRNKFLQSAAQAWNRNDARAAKALSLRGQSENDLMRKAHREAARELYEERNKNNSSSSELYVDLHGLHPEEAVEYLERVLLENDKETRPVYAITGTGHHSKNGKDKVGKAIRNFLNEWRYAYREFSVPGDRNNVGGILGIDARSWDKSLTRDGVAASEPEKEEVDILSQGHEIGEGKIKLLVRDAPKGPRGR</sequence>
<evidence type="ECO:0000259" key="7">
    <source>
        <dbReference type="PROSITE" id="PS50103"/>
    </source>
</evidence>
<dbReference type="AlphaFoldDB" id="A0A2T3BF47"/>
<dbReference type="InterPro" id="IPR002625">
    <property type="entry name" value="Smr_dom"/>
</dbReference>
<dbReference type="PANTHER" id="PTHR13119:SF12">
    <property type="entry name" value="PROTEIN SUPPRESSOR OF SABLE"/>
    <property type="match status" value="1"/>
</dbReference>
<dbReference type="InterPro" id="IPR013899">
    <property type="entry name" value="DUF1771"/>
</dbReference>
<feature type="compositionally biased region" description="Polar residues" evidence="6">
    <location>
        <begin position="492"/>
        <end position="506"/>
    </location>
</feature>
<feature type="domain" description="C3H1-type" evidence="7">
    <location>
        <begin position="284"/>
        <end position="311"/>
    </location>
</feature>
<evidence type="ECO:0000256" key="2">
    <source>
        <dbReference type="ARBA" id="ARBA00022737"/>
    </source>
</evidence>
<dbReference type="RefSeq" id="XP_024725478.1">
    <property type="nucleotide sequence ID" value="XM_024869806.1"/>
</dbReference>
<dbReference type="PROSITE" id="PS50103">
    <property type="entry name" value="ZF_C3H1"/>
    <property type="match status" value="2"/>
</dbReference>
<feature type="compositionally biased region" description="Low complexity" evidence="6">
    <location>
        <begin position="91"/>
        <end position="100"/>
    </location>
</feature>
<feature type="zinc finger region" description="C3H1-type" evidence="5">
    <location>
        <begin position="314"/>
        <end position="336"/>
    </location>
</feature>
<feature type="zinc finger region" description="C3H1-type" evidence="5">
    <location>
        <begin position="284"/>
        <end position="311"/>
    </location>
</feature>
<dbReference type="PROSITE" id="PS50828">
    <property type="entry name" value="SMR"/>
    <property type="match status" value="1"/>
</dbReference>
<organism evidence="9 10">
    <name type="scientific">Amorphotheca resinae ATCC 22711</name>
    <dbReference type="NCBI Taxonomy" id="857342"/>
    <lineage>
        <taxon>Eukaryota</taxon>
        <taxon>Fungi</taxon>
        <taxon>Dikarya</taxon>
        <taxon>Ascomycota</taxon>
        <taxon>Pezizomycotina</taxon>
        <taxon>Leotiomycetes</taxon>
        <taxon>Helotiales</taxon>
        <taxon>Amorphothecaceae</taxon>
        <taxon>Amorphotheca</taxon>
    </lineage>
</organism>
<dbReference type="SUPFAM" id="SSF160443">
    <property type="entry name" value="SMR domain-like"/>
    <property type="match status" value="1"/>
</dbReference>
<dbReference type="InterPro" id="IPR045124">
    <property type="entry name" value="Su(sable)-like"/>
</dbReference>
<dbReference type="Gene3D" id="3.30.1370.110">
    <property type="match status" value="1"/>
</dbReference>
<evidence type="ECO:0008006" key="11">
    <source>
        <dbReference type="Google" id="ProtNLM"/>
    </source>
</evidence>
<feature type="region of interest" description="Disordered" evidence="6">
    <location>
        <begin position="389"/>
        <end position="517"/>
    </location>
</feature>
<dbReference type="EMBL" id="KZ679006">
    <property type="protein sequence ID" value="PSS27953.1"/>
    <property type="molecule type" value="Genomic_DNA"/>
</dbReference>
<dbReference type="OrthoDB" id="3247158at2759"/>
<gene>
    <name evidence="9" type="ORF">M430DRAFT_94001</name>
</gene>
<keyword evidence="1 5" id="KW-0479">Metal-binding</keyword>
<dbReference type="FunFam" id="3.30.1370.110:FF:000002">
    <property type="entry name" value="CCCH zinc finger and SMR domain protein"/>
    <property type="match status" value="1"/>
</dbReference>
<dbReference type="STRING" id="857342.A0A2T3BF47"/>
<evidence type="ECO:0000259" key="8">
    <source>
        <dbReference type="PROSITE" id="PS50828"/>
    </source>
</evidence>
<feature type="domain" description="C3H1-type" evidence="7">
    <location>
        <begin position="314"/>
        <end position="336"/>
    </location>
</feature>
<dbReference type="InterPro" id="IPR036063">
    <property type="entry name" value="Smr_dom_sf"/>
</dbReference>
<dbReference type="InParanoid" id="A0A2T3BF47"/>
<dbReference type="SMART" id="SM00463">
    <property type="entry name" value="SMR"/>
    <property type="match status" value="1"/>
</dbReference>
<evidence type="ECO:0000313" key="10">
    <source>
        <dbReference type="Proteomes" id="UP000241818"/>
    </source>
</evidence>
<keyword evidence="10" id="KW-1185">Reference proteome</keyword>
<reference evidence="9 10" key="1">
    <citation type="journal article" date="2018" name="New Phytol.">
        <title>Comparative genomics and transcriptomics depict ericoid mycorrhizal fungi as versatile saprotrophs and plant mutualists.</title>
        <authorList>
            <person name="Martino E."/>
            <person name="Morin E."/>
            <person name="Grelet G.A."/>
            <person name="Kuo A."/>
            <person name="Kohler A."/>
            <person name="Daghino S."/>
            <person name="Barry K.W."/>
            <person name="Cichocki N."/>
            <person name="Clum A."/>
            <person name="Dockter R.B."/>
            <person name="Hainaut M."/>
            <person name="Kuo R.C."/>
            <person name="LaButti K."/>
            <person name="Lindahl B.D."/>
            <person name="Lindquist E.A."/>
            <person name="Lipzen A."/>
            <person name="Khouja H.R."/>
            <person name="Magnuson J."/>
            <person name="Murat C."/>
            <person name="Ohm R.A."/>
            <person name="Singer S.W."/>
            <person name="Spatafora J.W."/>
            <person name="Wang M."/>
            <person name="Veneault-Fourrey C."/>
            <person name="Henrissat B."/>
            <person name="Grigoriev I.V."/>
            <person name="Martin F.M."/>
            <person name="Perotto S."/>
        </authorList>
    </citation>
    <scope>NUCLEOTIDE SEQUENCE [LARGE SCALE GENOMIC DNA]</scope>
    <source>
        <strain evidence="9 10">ATCC 22711</strain>
    </source>
</reference>
<evidence type="ECO:0000256" key="1">
    <source>
        <dbReference type="ARBA" id="ARBA00022723"/>
    </source>
</evidence>
<dbReference type="GO" id="GO:0008270">
    <property type="term" value="F:zinc ion binding"/>
    <property type="evidence" value="ECO:0007669"/>
    <property type="project" value="UniProtKB-KW"/>
</dbReference>
<keyword evidence="4 5" id="KW-0862">Zinc</keyword>
<evidence type="ECO:0000256" key="3">
    <source>
        <dbReference type="ARBA" id="ARBA00022771"/>
    </source>
</evidence>
<dbReference type="GO" id="GO:0005634">
    <property type="term" value="C:nucleus"/>
    <property type="evidence" value="ECO:0007669"/>
    <property type="project" value="TreeGrafter"/>
</dbReference>
<feature type="domain" description="Smr" evidence="8">
    <location>
        <begin position="603"/>
        <end position="684"/>
    </location>
</feature>
<dbReference type="GO" id="GO:0045892">
    <property type="term" value="P:negative regulation of DNA-templated transcription"/>
    <property type="evidence" value="ECO:0007669"/>
    <property type="project" value="InterPro"/>
</dbReference>
<feature type="compositionally biased region" description="Polar residues" evidence="6">
    <location>
        <begin position="109"/>
        <end position="123"/>
    </location>
</feature>
<evidence type="ECO:0000313" key="9">
    <source>
        <dbReference type="EMBL" id="PSS27953.1"/>
    </source>
</evidence>
<evidence type="ECO:0000256" key="4">
    <source>
        <dbReference type="ARBA" id="ARBA00022833"/>
    </source>
</evidence>
<feature type="compositionally biased region" description="Low complexity" evidence="6">
    <location>
        <begin position="406"/>
        <end position="419"/>
    </location>
</feature>
<dbReference type="Pfam" id="PF14608">
    <property type="entry name" value="zf-CCCH_2"/>
    <property type="match status" value="2"/>
</dbReference>
<dbReference type="SUPFAM" id="SSF90229">
    <property type="entry name" value="CCCH zinc finger"/>
    <property type="match status" value="1"/>
</dbReference>
<accession>A0A2T3BF47</accession>
<dbReference type="SMART" id="SM01162">
    <property type="entry name" value="DUF1771"/>
    <property type="match status" value="1"/>
</dbReference>
<dbReference type="PANTHER" id="PTHR13119">
    <property type="entry name" value="ZINC FINGER CCCH DOMAIN-CONTAINING PROTEI"/>
    <property type="match status" value="1"/>
</dbReference>
<dbReference type="InterPro" id="IPR000571">
    <property type="entry name" value="Znf_CCCH"/>
</dbReference>
<feature type="compositionally biased region" description="Basic residues" evidence="6">
    <location>
        <begin position="443"/>
        <end position="457"/>
    </location>
</feature>
<keyword evidence="2" id="KW-0677">Repeat</keyword>
<dbReference type="Pfam" id="PF08590">
    <property type="entry name" value="DUF1771"/>
    <property type="match status" value="1"/>
</dbReference>
<dbReference type="SMART" id="SM00356">
    <property type="entry name" value="ZnF_C3H1"/>
    <property type="match status" value="2"/>
</dbReference>
<protein>
    <recommendedName>
        <fullName evidence="11">CCCH zinc finger and SMR domain-containing protein</fullName>
    </recommendedName>
</protein>
<keyword evidence="3 5" id="KW-0863">Zinc-finger</keyword>
<evidence type="ECO:0000256" key="5">
    <source>
        <dbReference type="PROSITE-ProRule" id="PRU00723"/>
    </source>
</evidence>
<dbReference type="Proteomes" id="UP000241818">
    <property type="component" value="Unassembled WGS sequence"/>
</dbReference>
<feature type="region of interest" description="Disordered" evidence="6">
    <location>
        <begin position="63"/>
        <end position="167"/>
    </location>
</feature>
<proteinExistence type="predicted"/>
<evidence type="ECO:0000256" key="6">
    <source>
        <dbReference type="SAM" id="MobiDB-lite"/>
    </source>
</evidence>
<name>A0A2T3BF47_AMORE</name>
<dbReference type="GO" id="GO:0003723">
    <property type="term" value="F:RNA binding"/>
    <property type="evidence" value="ECO:0007669"/>
    <property type="project" value="InterPro"/>
</dbReference>
<dbReference type="InterPro" id="IPR036855">
    <property type="entry name" value="Znf_CCCH_sf"/>
</dbReference>
<dbReference type="Gene3D" id="4.10.1000.10">
    <property type="entry name" value="Zinc finger, CCCH-type"/>
    <property type="match status" value="1"/>
</dbReference>